<comment type="caution">
    <text evidence="2">The sequence shown here is derived from an EMBL/GenBank/DDBJ whole genome shotgun (WGS) entry which is preliminary data.</text>
</comment>
<proteinExistence type="predicted"/>
<feature type="transmembrane region" description="Helical" evidence="1">
    <location>
        <begin position="495"/>
        <end position="521"/>
    </location>
</feature>
<evidence type="ECO:0000313" key="3">
    <source>
        <dbReference type="Proteomes" id="UP000600139"/>
    </source>
</evidence>
<feature type="transmembrane region" description="Helical" evidence="1">
    <location>
        <begin position="117"/>
        <end position="139"/>
    </location>
</feature>
<keyword evidence="1" id="KW-0472">Membrane</keyword>
<feature type="transmembrane region" description="Helical" evidence="1">
    <location>
        <begin position="64"/>
        <end position="87"/>
    </location>
</feature>
<feature type="transmembrane region" description="Helical" evidence="1">
    <location>
        <begin position="337"/>
        <end position="354"/>
    </location>
</feature>
<accession>A0A934R4L7</accession>
<feature type="transmembrane region" description="Helical" evidence="1">
    <location>
        <begin position="145"/>
        <end position="166"/>
    </location>
</feature>
<sequence>MKLQDPEIEREFLRLAEQGRNGKPMERRDKHVWRTILPRLFYMSLFVVLLLTMLGLSSPGHRAAHWQFAICGVVLTAAALSGISIALKPIHRPGCLAALINLPVKWSVLFRTIRNRFLLRSLFWLGGLSFIFAFAVSGFSFSSPWLTGLSTILLTGTTLATVAISYDPPAALRHARTFWISLGLLLTVGMMVFFYNGSGYFKTGGTPQWLACGVSMLTWFFPPTWALPGRMEQGGGLLALVWCFWGFLKWGKWPEAIGRYFDAPQNFFETINDPETEDEEIFPEESHDSGEVDSTQTSLAFPGEGWMEHWVRRVIGEKDALIAGTLVDQNTTWTKQTNLAIIIAPILLLISWVITRIPGNFYGYEALKLSVTLVSHLAVPLLLLPFSNAVPRASGQWGEGPQALPFLSLLPISARDLSRVSTKITLARSLVLAAIATPYFLLLLSIVETDIPPSDALWIVPYFCCFWVASRPLLVWFRLQSAGRCRRGMFPMDYLWVWLVIALAITWLVAGAVGMIFGLMWKESVNSADDYGFMAGMAFGGLLLSGLCARATFEIHHWRMRRGHFDWVSEN</sequence>
<dbReference type="EMBL" id="JAENIK010000011">
    <property type="protein sequence ID" value="MBK1816824.1"/>
    <property type="molecule type" value="Genomic_DNA"/>
</dbReference>
<keyword evidence="3" id="KW-1185">Reference proteome</keyword>
<feature type="transmembrane region" description="Helical" evidence="1">
    <location>
        <begin position="425"/>
        <end position="444"/>
    </location>
</feature>
<keyword evidence="1" id="KW-1133">Transmembrane helix</keyword>
<dbReference type="Proteomes" id="UP000600139">
    <property type="component" value="Unassembled WGS sequence"/>
</dbReference>
<protein>
    <submittedName>
        <fullName evidence="2">Uncharacterized protein</fullName>
    </submittedName>
</protein>
<name>A0A934R4L7_9BACT</name>
<feature type="transmembrane region" description="Helical" evidence="1">
    <location>
        <begin position="366"/>
        <end position="386"/>
    </location>
</feature>
<feature type="transmembrane region" description="Helical" evidence="1">
    <location>
        <begin position="40"/>
        <end position="58"/>
    </location>
</feature>
<dbReference type="AlphaFoldDB" id="A0A934R4L7"/>
<keyword evidence="1" id="KW-0812">Transmembrane</keyword>
<reference evidence="2" key="1">
    <citation type="submission" date="2021-01" db="EMBL/GenBank/DDBJ databases">
        <title>Modified the classification status of verrucomicrobia.</title>
        <authorList>
            <person name="Feng X."/>
        </authorList>
    </citation>
    <scope>NUCLEOTIDE SEQUENCE</scope>
    <source>
        <strain evidence="2">JCM 18052</strain>
    </source>
</reference>
<feature type="transmembrane region" description="Helical" evidence="1">
    <location>
        <begin position="456"/>
        <end position="474"/>
    </location>
</feature>
<evidence type="ECO:0000313" key="2">
    <source>
        <dbReference type="EMBL" id="MBK1816824.1"/>
    </source>
</evidence>
<feature type="transmembrane region" description="Helical" evidence="1">
    <location>
        <begin position="208"/>
        <end position="227"/>
    </location>
</feature>
<evidence type="ECO:0000256" key="1">
    <source>
        <dbReference type="SAM" id="Phobius"/>
    </source>
</evidence>
<dbReference type="RefSeq" id="WP_200351749.1">
    <property type="nucleotide sequence ID" value="NZ_BAABHZ010000006.1"/>
</dbReference>
<feature type="transmembrane region" description="Helical" evidence="1">
    <location>
        <begin position="178"/>
        <end position="196"/>
    </location>
</feature>
<feature type="transmembrane region" description="Helical" evidence="1">
    <location>
        <begin position="533"/>
        <end position="553"/>
    </location>
</feature>
<gene>
    <name evidence="2" type="ORF">JIN84_14460</name>
</gene>
<organism evidence="2 3">
    <name type="scientific">Luteolibacter yonseiensis</name>
    <dbReference type="NCBI Taxonomy" id="1144680"/>
    <lineage>
        <taxon>Bacteria</taxon>
        <taxon>Pseudomonadati</taxon>
        <taxon>Verrucomicrobiota</taxon>
        <taxon>Verrucomicrobiia</taxon>
        <taxon>Verrucomicrobiales</taxon>
        <taxon>Verrucomicrobiaceae</taxon>
        <taxon>Luteolibacter</taxon>
    </lineage>
</organism>